<dbReference type="Gene3D" id="1.20.1250.20">
    <property type="entry name" value="MFS general substrate transporter like domains"/>
    <property type="match status" value="2"/>
</dbReference>
<dbReference type="PROSITE" id="PS50850">
    <property type="entry name" value="MFS"/>
    <property type="match status" value="1"/>
</dbReference>
<dbReference type="PANTHER" id="PTHR43791">
    <property type="entry name" value="PERMEASE-RELATED"/>
    <property type="match status" value="1"/>
</dbReference>
<keyword evidence="2" id="KW-0813">Transport</keyword>
<dbReference type="AlphaFoldDB" id="A0A2B7WWX3"/>
<dbReference type="EMBL" id="PDNB01000178">
    <property type="protein sequence ID" value="PGH00991.1"/>
    <property type="molecule type" value="Genomic_DNA"/>
</dbReference>
<feature type="transmembrane region" description="Helical" evidence="6">
    <location>
        <begin position="127"/>
        <end position="144"/>
    </location>
</feature>
<keyword evidence="4 6" id="KW-1133">Transmembrane helix</keyword>
<feature type="transmembrane region" description="Helical" evidence="6">
    <location>
        <begin position="97"/>
        <end position="115"/>
    </location>
</feature>
<evidence type="ECO:0000256" key="1">
    <source>
        <dbReference type="ARBA" id="ARBA00004141"/>
    </source>
</evidence>
<keyword evidence="5 6" id="KW-0472">Membrane</keyword>
<dbReference type="InterPro" id="IPR036259">
    <property type="entry name" value="MFS_trans_sf"/>
</dbReference>
<proteinExistence type="predicted"/>
<evidence type="ECO:0000256" key="6">
    <source>
        <dbReference type="SAM" id="Phobius"/>
    </source>
</evidence>
<dbReference type="OrthoDB" id="6730379at2759"/>
<dbReference type="STRING" id="1447875.A0A2B7WWX3"/>
<evidence type="ECO:0000256" key="5">
    <source>
        <dbReference type="ARBA" id="ARBA00023136"/>
    </source>
</evidence>
<organism evidence="8 9">
    <name type="scientific">Helicocarpus griseus UAMH5409</name>
    <dbReference type="NCBI Taxonomy" id="1447875"/>
    <lineage>
        <taxon>Eukaryota</taxon>
        <taxon>Fungi</taxon>
        <taxon>Dikarya</taxon>
        <taxon>Ascomycota</taxon>
        <taxon>Pezizomycotina</taxon>
        <taxon>Eurotiomycetes</taxon>
        <taxon>Eurotiomycetidae</taxon>
        <taxon>Onygenales</taxon>
        <taxon>Ajellomycetaceae</taxon>
        <taxon>Helicocarpus</taxon>
    </lineage>
</organism>
<comment type="caution">
    <text evidence="8">The sequence shown here is derived from an EMBL/GenBank/DDBJ whole genome shotgun (WGS) entry which is preliminary data.</text>
</comment>
<dbReference type="SUPFAM" id="SSF103473">
    <property type="entry name" value="MFS general substrate transporter"/>
    <property type="match status" value="1"/>
</dbReference>
<name>A0A2B7WWX3_9EURO</name>
<feature type="transmembrane region" description="Helical" evidence="6">
    <location>
        <begin position="378"/>
        <end position="401"/>
    </location>
</feature>
<feature type="transmembrane region" description="Helical" evidence="6">
    <location>
        <begin position="413"/>
        <end position="433"/>
    </location>
</feature>
<dbReference type="PANTHER" id="PTHR43791:SF41">
    <property type="entry name" value="MAJOR FACILITATOR SUPERFAMILY (MFS) PROFILE DOMAIN-CONTAINING PROTEIN"/>
    <property type="match status" value="1"/>
</dbReference>
<feature type="transmembrane region" description="Helical" evidence="6">
    <location>
        <begin position="217"/>
        <end position="239"/>
    </location>
</feature>
<dbReference type="GO" id="GO:0022857">
    <property type="term" value="F:transmembrane transporter activity"/>
    <property type="evidence" value="ECO:0007669"/>
    <property type="project" value="InterPro"/>
</dbReference>
<evidence type="ECO:0000256" key="2">
    <source>
        <dbReference type="ARBA" id="ARBA00022448"/>
    </source>
</evidence>
<dbReference type="InterPro" id="IPR020846">
    <property type="entry name" value="MFS_dom"/>
</dbReference>
<evidence type="ECO:0000259" key="7">
    <source>
        <dbReference type="PROSITE" id="PS50850"/>
    </source>
</evidence>
<sequence>MEKASENPGASHEAPIASRQVIVDEKFVDQAAVYLSKTKKYPSLTQEEERKMVRKMDLIMIPMLLLTATLGAVDKVALGTSALYGLREDLHLEGQDYAWAGSILPIGGIVGMWPSSYLVQRFPPAKYLCVCSMGWSLMALLIPVCKGSRGLLVLRFFMGFLEAVIVPGISLIIAGFYKKKEQPPRNALVFAAISSVINGFLSWAVSHIPDSARLAKWQYLFLITGSVSMAWSIFVFFAMPDSPMNAFFLSDQEKFHAVQRLAENKTGIVNKRWKWYQAVEAVIDPKTWMIFFFNIAINVPNGGLITFGGIIINNLGFSAVDSSLLNMPTGVMSTLSAFVFSTLAAKWVDRRCLVTILACCVPIVGSIVVYSIERSNIAGQMIGLYCLYTYFGPYVVGISLAQANTAGHTKKTVQYSILYIGYCVGNLIGPQTFRASQAPEYTSGFVAMLACYCASIALMSGYWTLAIWANKRADRGIDPHGQELTNLFQDHTDFQQRNFRYTT</sequence>
<evidence type="ECO:0000256" key="3">
    <source>
        <dbReference type="ARBA" id="ARBA00022692"/>
    </source>
</evidence>
<evidence type="ECO:0000256" key="4">
    <source>
        <dbReference type="ARBA" id="ARBA00022989"/>
    </source>
</evidence>
<feature type="transmembrane region" description="Helical" evidence="6">
    <location>
        <begin position="324"/>
        <end position="345"/>
    </location>
</feature>
<protein>
    <recommendedName>
        <fullName evidence="7">Major facilitator superfamily (MFS) profile domain-containing protein</fullName>
    </recommendedName>
</protein>
<feature type="transmembrane region" description="Helical" evidence="6">
    <location>
        <begin position="291"/>
        <end position="312"/>
    </location>
</feature>
<evidence type="ECO:0000313" key="8">
    <source>
        <dbReference type="EMBL" id="PGH00991.1"/>
    </source>
</evidence>
<comment type="subcellular location">
    <subcellularLocation>
        <location evidence="1">Membrane</location>
        <topology evidence="1">Multi-pass membrane protein</topology>
    </subcellularLocation>
</comment>
<dbReference type="Pfam" id="PF07690">
    <property type="entry name" value="MFS_1"/>
    <property type="match status" value="1"/>
</dbReference>
<gene>
    <name evidence="8" type="ORF">AJ79_08055</name>
</gene>
<evidence type="ECO:0000313" key="9">
    <source>
        <dbReference type="Proteomes" id="UP000223968"/>
    </source>
</evidence>
<feature type="transmembrane region" description="Helical" evidence="6">
    <location>
        <begin position="58"/>
        <end position="77"/>
    </location>
</feature>
<keyword evidence="3 6" id="KW-0812">Transmembrane</keyword>
<keyword evidence="9" id="KW-1185">Reference proteome</keyword>
<accession>A0A2B7WWX3</accession>
<dbReference type="GO" id="GO:0016020">
    <property type="term" value="C:membrane"/>
    <property type="evidence" value="ECO:0007669"/>
    <property type="project" value="UniProtKB-SubCell"/>
</dbReference>
<reference evidence="8 9" key="1">
    <citation type="submission" date="2017-10" db="EMBL/GenBank/DDBJ databases">
        <title>Comparative genomics in systemic dimorphic fungi from Ajellomycetaceae.</title>
        <authorList>
            <person name="Munoz J.F."/>
            <person name="Mcewen J.G."/>
            <person name="Clay O.K."/>
            <person name="Cuomo C.A."/>
        </authorList>
    </citation>
    <scope>NUCLEOTIDE SEQUENCE [LARGE SCALE GENOMIC DNA]</scope>
    <source>
        <strain evidence="8 9">UAMH5409</strain>
    </source>
</reference>
<dbReference type="Proteomes" id="UP000223968">
    <property type="component" value="Unassembled WGS sequence"/>
</dbReference>
<feature type="transmembrane region" description="Helical" evidence="6">
    <location>
        <begin position="445"/>
        <end position="465"/>
    </location>
</feature>
<feature type="transmembrane region" description="Helical" evidence="6">
    <location>
        <begin position="352"/>
        <end position="372"/>
    </location>
</feature>
<dbReference type="InterPro" id="IPR011701">
    <property type="entry name" value="MFS"/>
</dbReference>
<feature type="transmembrane region" description="Helical" evidence="6">
    <location>
        <begin position="188"/>
        <end position="205"/>
    </location>
</feature>
<feature type="transmembrane region" description="Helical" evidence="6">
    <location>
        <begin position="156"/>
        <end position="176"/>
    </location>
</feature>
<feature type="domain" description="Major facilitator superfamily (MFS) profile" evidence="7">
    <location>
        <begin position="60"/>
        <end position="503"/>
    </location>
</feature>